<accession>A0ABN7AGX2</accession>
<evidence type="ECO:0000313" key="2">
    <source>
        <dbReference type="EMBL" id="BES91505.1"/>
    </source>
</evidence>
<reference evidence="2 3" key="1">
    <citation type="submission" date="2023-09" db="EMBL/GenBank/DDBJ databases">
        <title>Nesidiocoris tenuis whole genome shotgun sequence.</title>
        <authorList>
            <person name="Shibata T."/>
            <person name="Shimoda M."/>
            <person name="Kobayashi T."/>
            <person name="Uehara T."/>
        </authorList>
    </citation>
    <scope>NUCLEOTIDE SEQUENCE [LARGE SCALE GENOMIC DNA]</scope>
    <source>
        <strain evidence="2 3">Japan</strain>
    </source>
</reference>
<keyword evidence="3" id="KW-1185">Reference proteome</keyword>
<evidence type="ECO:0000313" key="3">
    <source>
        <dbReference type="Proteomes" id="UP001307889"/>
    </source>
</evidence>
<name>A0ABN7AGX2_9HEMI</name>
<sequence length="99" mass="11109">MTAVAVWGRLLDKFGRPAQNAGEAELAGSQGRVSALSARRKTRREHPLVGRSEGEGGIRRSRRDAGAELRHPLGFRPTAAGPPNRKPQEMRKLRMRWKW</sequence>
<feature type="region of interest" description="Disordered" evidence="1">
    <location>
        <begin position="22"/>
        <end position="99"/>
    </location>
</feature>
<gene>
    <name evidence="2" type="ORF">NTJ_04313</name>
</gene>
<protein>
    <submittedName>
        <fullName evidence="2">Uncharacterized protein</fullName>
    </submittedName>
</protein>
<proteinExistence type="predicted"/>
<feature type="compositionally biased region" description="Basic and acidic residues" evidence="1">
    <location>
        <begin position="45"/>
        <end position="71"/>
    </location>
</feature>
<evidence type="ECO:0000256" key="1">
    <source>
        <dbReference type="SAM" id="MobiDB-lite"/>
    </source>
</evidence>
<dbReference type="EMBL" id="AP028910">
    <property type="protein sequence ID" value="BES91505.1"/>
    <property type="molecule type" value="Genomic_DNA"/>
</dbReference>
<organism evidence="2 3">
    <name type="scientific">Nesidiocoris tenuis</name>
    <dbReference type="NCBI Taxonomy" id="355587"/>
    <lineage>
        <taxon>Eukaryota</taxon>
        <taxon>Metazoa</taxon>
        <taxon>Ecdysozoa</taxon>
        <taxon>Arthropoda</taxon>
        <taxon>Hexapoda</taxon>
        <taxon>Insecta</taxon>
        <taxon>Pterygota</taxon>
        <taxon>Neoptera</taxon>
        <taxon>Paraneoptera</taxon>
        <taxon>Hemiptera</taxon>
        <taxon>Heteroptera</taxon>
        <taxon>Panheteroptera</taxon>
        <taxon>Cimicomorpha</taxon>
        <taxon>Miridae</taxon>
        <taxon>Dicyphina</taxon>
        <taxon>Nesidiocoris</taxon>
    </lineage>
</organism>
<dbReference type="Proteomes" id="UP001307889">
    <property type="component" value="Chromosome 2"/>
</dbReference>